<dbReference type="InterPro" id="IPR013425">
    <property type="entry name" value="Autotrns_rpt"/>
</dbReference>
<reference evidence="2 3" key="1">
    <citation type="submission" date="2020-04" db="EMBL/GenBank/DDBJ databases">
        <title>Luteolibacter sp. G-1-1-1 isolated from soil.</title>
        <authorList>
            <person name="Dahal R.H."/>
        </authorList>
    </citation>
    <scope>NUCLEOTIDE SEQUENCE [LARGE SCALE GENOMIC DNA]</scope>
    <source>
        <strain evidence="2 3">G-1-1-1</strain>
    </source>
</reference>
<dbReference type="Pfam" id="PF12951">
    <property type="entry name" value="PATR"/>
    <property type="match status" value="2"/>
</dbReference>
<dbReference type="Pfam" id="PF13385">
    <property type="entry name" value="Laminin_G_3"/>
    <property type="match status" value="2"/>
</dbReference>
<dbReference type="RefSeq" id="WP_169453677.1">
    <property type="nucleotide sequence ID" value="NZ_CP051774.1"/>
</dbReference>
<dbReference type="InterPro" id="IPR013320">
    <property type="entry name" value="ConA-like_dom_sf"/>
</dbReference>
<dbReference type="Proteomes" id="UP000501812">
    <property type="component" value="Chromosome"/>
</dbReference>
<proteinExistence type="predicted"/>
<dbReference type="NCBIfam" id="TIGR02601">
    <property type="entry name" value="autotrns_rpt"/>
    <property type="match status" value="2"/>
</dbReference>
<keyword evidence="1" id="KW-0732">Signal</keyword>
<evidence type="ECO:0008006" key="4">
    <source>
        <dbReference type="Google" id="ProtNLM"/>
    </source>
</evidence>
<evidence type="ECO:0000256" key="1">
    <source>
        <dbReference type="ARBA" id="ARBA00022729"/>
    </source>
</evidence>
<dbReference type="KEGG" id="luo:HHL09_06075"/>
<dbReference type="SUPFAM" id="SSF49899">
    <property type="entry name" value="Concanavalin A-like lectins/glucanases"/>
    <property type="match status" value="2"/>
</dbReference>
<accession>A0A858RGW6</accession>
<organism evidence="2 3">
    <name type="scientific">Luteolibacter luteus</name>
    <dbReference type="NCBI Taxonomy" id="2728835"/>
    <lineage>
        <taxon>Bacteria</taxon>
        <taxon>Pseudomonadati</taxon>
        <taxon>Verrucomicrobiota</taxon>
        <taxon>Verrucomicrobiia</taxon>
        <taxon>Verrucomicrobiales</taxon>
        <taxon>Verrucomicrobiaceae</taxon>
        <taxon>Luteolibacter</taxon>
    </lineage>
</organism>
<keyword evidence="3" id="KW-1185">Reference proteome</keyword>
<gene>
    <name evidence="2" type="ORF">HHL09_06075</name>
</gene>
<evidence type="ECO:0000313" key="3">
    <source>
        <dbReference type="Proteomes" id="UP000501812"/>
    </source>
</evidence>
<sequence length="1450" mass="148317">MNPSLVGRLSPGIAAVLFGGLALRSGAVDVAGSLLIDLEAADYNAADGQWPQHSLTGIQGSFLKNGTPRLQTIGGAPALVLDGDGDFLTGPLTTNALHAPGATHSVEYWVYQGQIRAEECVLSWSYRDGGARTMAGFRYGSNPDWGAVARWDTPDAGFAAPHLGGPAVGIWHHIVVTYDGNVQKIYVDGALNYTETAGVLDAFDSQPIYVGSERAFAAPHNDSGTGRQFSGAVGKIRVHSGVLTDANVLNNYNAEIGGYPGNAPGVALSKAPVHRWSFNNAAGAAPNGTVVPDSIGGLEAVVRGSNATFVAGTGAGNNVIQLPGGTADTDPAYVDLPNGIISNGNRTTIEFWATQTSNKTWSRMLSFGRNSAGEVPGPGGSFNGDNHAGIVLYGNIDNAASNRIHRRGGTMSNGADFRNSDGSVVLNQQFHYAITFDPDLGEWRWYRDGLLMEVLPETQGPRSVQDINNWLGRSEYSGDQFFNGSFDELRIYNYTLSETEIRGNTAAGPNTLNIGTQPSVFQWTPSTGGTFAFNSNANWGGSAFPDAAGVFANMAKNLDGDQIVTLNTQATVGSLTFGDTDFTQFVTIAPGTGGSLEMNAGAGNTASITHSGGSLGGEISAPILLTSDTSVANAATDSPLLISGSLSGSAKLAKDGTGPLKLTGNNSGFTGGLEINRGVVTVGDAATSGTLGSGPITMRNEGTLAIDRSDNVTFSQTITGPGLLTLVGTNTLTNTGTISNTGNLDIPNGTFINDGVINGTQAVRIDGTGIFRGNSTATINGWTAWGYLDGADITVQDNASIVINGQGDFNVADVGTGSTILRMTGGSLTATTMYVGKNLSNSGFILQSGGTITDRTGGNDNRIGGNNAAGAASTGAYVMSGGELATNTNLQIGGFGTGSFLQTGGTVNSTGGWTVAARYMNVGDTTTRAKGLIDISGGVHNQNFTGGGVLVGEEGDGVLEVRGTGTLNVANRLVIGGRDGDPLLGATEYGYGVANLATGGTISTGFVAQDSSNNGQPYGVFNFHGGTLKANRDTTTFMEGLDEVRIWQQGAVIDTNGFNVTVLQPLDPPAGSGVATIPVTNGGSGYTAPPIIRISSDPINATGTGATAVAVINASGTVTGITITNPGSGYTQVPTVTVVGEASGSGLTLGTPTLAVNNTSGGLIKKGAGALRLNGFNTYTGNTVVEGGGIGGNGYIDSNISFAPNSNGYFAARITNDPIPTADKLTLLGTLNLTNASLQVEITGAMTAPAYVIANYEEGALVGTFSSTNLPPGWEVDYAYDDGFSTKNIAIVPGDMTPYDSWISGFFPGETDPAIVGATSDPDGDGQSNSLEFALGGTPNSGGDRAKVYSFAADSSADGDTTKELVLTFAVLQGTPAFEGDPSPTASVAGYTYTVQGSTDLSGFNTAAVPVTPVVTDLGDAPSGYEWRSFSLTGSNGTPAKGFLRVQVTP</sequence>
<evidence type="ECO:0000313" key="2">
    <source>
        <dbReference type="EMBL" id="QJE95363.1"/>
    </source>
</evidence>
<name>A0A858RGW6_9BACT</name>
<protein>
    <recommendedName>
        <fullName evidence="4">LamG-like jellyroll fold domain-containing protein</fullName>
    </recommendedName>
</protein>
<dbReference type="EMBL" id="CP051774">
    <property type="protein sequence ID" value="QJE95363.1"/>
    <property type="molecule type" value="Genomic_DNA"/>
</dbReference>
<dbReference type="Gene3D" id="2.60.120.200">
    <property type="match status" value="2"/>
</dbReference>